<dbReference type="InParanoid" id="A0A067MX68"/>
<dbReference type="AlphaFoldDB" id="A0A067MX68"/>
<sequence length="505" mass="56718">MVTAVISCRPYFTHAGALEYALPEGDHDFREVNVQATYSIPGRRFENMGTRGYLVYRHSGHYFIHYNHWDSYPRVYGLEVLTRTSEGSDFPDWLARMHCRPPRGEFLDYISHDHYGNLAYASHTPQKYRYSWKRAPPPVEDRLIHAYRACTGGSSPMSAPIHELLDVRETLSNLESVWVRLLESAVGCLMFRYDLAFKAFESRRGRDELTKADLALGLTIVGLGLPSLSPFQGRPALVKTPRVENGIWWAQKDICVFVTTHLDDERNFQAAIADAHAAVMEASNTPNVVCGVVTSTLRLVVIRVDKSVAEGAVRHTAALQFLPSFYATSPSTPGITALMRLGIFTHIIKRPRLFPSPLPLSCPFLDLPTDILGEISKHLTDPRDLHRFSALSDAAFLAAELLLKYPRLENLFLYSISAASDSAAVYEEVPEDESGWHPVTAKFDRHIPIPHSHLATAKFNSIVDSKPAVATLEYNFDKILKPEEKIGMPTFWPVDCTMNAYVQAV</sequence>
<gene>
    <name evidence="1" type="ORF">BOTBODRAFT_635824</name>
</gene>
<reference evidence="2" key="1">
    <citation type="journal article" date="2014" name="Proc. Natl. Acad. Sci. U.S.A.">
        <title>Extensive sampling of basidiomycete genomes demonstrates inadequacy of the white-rot/brown-rot paradigm for wood decay fungi.</title>
        <authorList>
            <person name="Riley R."/>
            <person name="Salamov A.A."/>
            <person name="Brown D.W."/>
            <person name="Nagy L.G."/>
            <person name="Floudas D."/>
            <person name="Held B.W."/>
            <person name="Levasseur A."/>
            <person name="Lombard V."/>
            <person name="Morin E."/>
            <person name="Otillar R."/>
            <person name="Lindquist E.A."/>
            <person name="Sun H."/>
            <person name="LaButti K.M."/>
            <person name="Schmutz J."/>
            <person name="Jabbour D."/>
            <person name="Luo H."/>
            <person name="Baker S.E."/>
            <person name="Pisabarro A.G."/>
            <person name="Walton J.D."/>
            <person name="Blanchette R.A."/>
            <person name="Henrissat B."/>
            <person name="Martin F."/>
            <person name="Cullen D."/>
            <person name="Hibbett D.S."/>
            <person name="Grigoriev I.V."/>
        </authorList>
    </citation>
    <scope>NUCLEOTIDE SEQUENCE [LARGE SCALE GENOMIC DNA]</scope>
    <source>
        <strain evidence="2">FD-172 SS1</strain>
    </source>
</reference>
<keyword evidence="2" id="KW-1185">Reference proteome</keyword>
<evidence type="ECO:0008006" key="3">
    <source>
        <dbReference type="Google" id="ProtNLM"/>
    </source>
</evidence>
<proteinExistence type="predicted"/>
<accession>A0A067MX68</accession>
<dbReference type="Proteomes" id="UP000027195">
    <property type="component" value="Unassembled WGS sequence"/>
</dbReference>
<evidence type="ECO:0000313" key="2">
    <source>
        <dbReference type="Proteomes" id="UP000027195"/>
    </source>
</evidence>
<dbReference type="HOGENOM" id="CLU_034206_0_0_1"/>
<dbReference type="STRING" id="930990.A0A067MX68"/>
<dbReference type="EMBL" id="KL198019">
    <property type="protein sequence ID" value="KDQ19285.1"/>
    <property type="molecule type" value="Genomic_DNA"/>
</dbReference>
<name>A0A067MX68_BOTB1</name>
<dbReference type="OrthoDB" id="3229878at2759"/>
<organism evidence="1 2">
    <name type="scientific">Botryobasidium botryosum (strain FD-172 SS1)</name>
    <dbReference type="NCBI Taxonomy" id="930990"/>
    <lineage>
        <taxon>Eukaryota</taxon>
        <taxon>Fungi</taxon>
        <taxon>Dikarya</taxon>
        <taxon>Basidiomycota</taxon>
        <taxon>Agaricomycotina</taxon>
        <taxon>Agaricomycetes</taxon>
        <taxon>Cantharellales</taxon>
        <taxon>Botryobasidiaceae</taxon>
        <taxon>Botryobasidium</taxon>
    </lineage>
</organism>
<protein>
    <recommendedName>
        <fullName evidence="3">F-box domain-containing protein</fullName>
    </recommendedName>
</protein>
<evidence type="ECO:0000313" key="1">
    <source>
        <dbReference type="EMBL" id="KDQ19285.1"/>
    </source>
</evidence>